<keyword evidence="6" id="KW-0443">Lipid metabolism</keyword>
<dbReference type="RefSeq" id="WP_072973467.1">
    <property type="nucleotide sequence ID" value="NZ_FQTY01000002.1"/>
</dbReference>
<dbReference type="GO" id="GO:0046677">
    <property type="term" value="P:response to antibiotic"/>
    <property type="evidence" value="ECO:0007669"/>
    <property type="project" value="UniProtKB-KW"/>
</dbReference>
<keyword evidence="5 6" id="KW-0472">Membrane</keyword>
<dbReference type="GO" id="GO:0006629">
    <property type="term" value="P:lipid metabolic process"/>
    <property type="evidence" value="ECO:0007669"/>
    <property type="project" value="UniProtKB-KW"/>
</dbReference>
<dbReference type="NCBIfam" id="TIGR00374">
    <property type="entry name" value="flippase-like domain"/>
    <property type="match status" value="1"/>
</dbReference>
<evidence type="ECO:0000256" key="4">
    <source>
        <dbReference type="ARBA" id="ARBA00022989"/>
    </source>
</evidence>
<protein>
    <recommendedName>
        <fullName evidence="6">Phosphatidylglycerol lysyltransferase</fullName>
        <ecNumber evidence="6">2.3.2.3</ecNumber>
    </recommendedName>
    <alternativeName>
        <fullName evidence="6">Lysylphosphatidylglycerol synthase</fullName>
    </alternativeName>
</protein>
<keyword evidence="6" id="KW-0046">Antibiotic resistance</keyword>
<dbReference type="PANTHER" id="PTHR37693:SF1">
    <property type="entry name" value="INTEGRAL MEMBRANE PROTEIN"/>
    <property type="match status" value="1"/>
</dbReference>
<keyword evidence="3 6" id="KW-0812">Transmembrane</keyword>
<name>A0A1M4TU22_9FIRM</name>
<comment type="catalytic activity">
    <reaction evidence="6">
        <text>L-lysyl-tRNA(Lys) + a 1,2-diacyl-sn-glycero-3-phospho-(1'-sn-glycerol) = a 1,2-diacyl-sn-glycero-3-phospho-1'-(3'-O-L-lysyl)-sn-glycerol + tRNA(Lys)</text>
        <dbReference type="Rhea" id="RHEA:10668"/>
        <dbReference type="Rhea" id="RHEA-COMP:9696"/>
        <dbReference type="Rhea" id="RHEA-COMP:9697"/>
        <dbReference type="ChEBI" id="CHEBI:64716"/>
        <dbReference type="ChEBI" id="CHEBI:75792"/>
        <dbReference type="ChEBI" id="CHEBI:78442"/>
        <dbReference type="ChEBI" id="CHEBI:78529"/>
        <dbReference type="EC" id="2.3.2.3"/>
    </reaction>
</comment>
<dbReference type="GO" id="GO:0005886">
    <property type="term" value="C:plasma membrane"/>
    <property type="evidence" value="ECO:0007669"/>
    <property type="project" value="UniProtKB-SubCell"/>
</dbReference>
<dbReference type="Proteomes" id="UP000184114">
    <property type="component" value="Unassembled WGS sequence"/>
</dbReference>
<evidence type="ECO:0000256" key="1">
    <source>
        <dbReference type="ARBA" id="ARBA00004651"/>
    </source>
</evidence>
<dbReference type="Pfam" id="PF03706">
    <property type="entry name" value="LPG_synthase_TM"/>
    <property type="match status" value="1"/>
</dbReference>
<feature type="transmembrane region" description="Helical" evidence="6">
    <location>
        <begin position="5"/>
        <end position="22"/>
    </location>
</feature>
<comment type="function">
    <text evidence="6">Catalyzes the transfer of a lysyl group from L-lysyl-tRNA(Lys) to membrane-bound phosphatidylglycerol (PG), which produces lysylphosphatidylglycerol (LPG), a major component of the bacterial membrane with a positive net charge. LPG synthesis contributes to bacterial virulence as it is involved in the resistance mechanism against cationic antimicrobial peptides (CAMP) produces by the host's immune system (defensins, cathelicidins) and by the competing microorganisms.</text>
</comment>
<evidence type="ECO:0000313" key="8">
    <source>
        <dbReference type="Proteomes" id="UP000184114"/>
    </source>
</evidence>
<keyword evidence="4 6" id="KW-1133">Transmembrane helix</keyword>
<gene>
    <name evidence="6" type="primary">mprF</name>
    <name evidence="7" type="ORF">SAMN02745784_00852</name>
</gene>
<dbReference type="GeneID" id="90996305"/>
<sequence>MKKSLNYIILIFLISLTILIFINNNDFNNFSELIKSTNTLFLLIGVLCMVLYWFFEAFILYKMKKTLNIKSTYISSLKLCMIGQYYSAITPFSTGGQPVQIYSLVNEGVPIGTASSLLVNRFLIYQLVVTFYALFMFIIRFKLLYAEVRLALPFVVMGCLINVIILVMIFGFLLNEKFIRNILEKSIKILYRFKIVKDIKKSEEKINNTLLDYKISIEELKKDKKTTLQLILVSIIQLTIGFSITFFIYLALGFEKGHFIDIIAIQSLHYMAVSFMPTPGTAGAAEGGFYMLFKVIFPKKILSFALILWRFIDYYLRVLVTGLVTLIDFICRKRKIPIN</sequence>
<feature type="transmembrane region" description="Helical" evidence="6">
    <location>
        <begin position="42"/>
        <end position="61"/>
    </location>
</feature>
<evidence type="ECO:0000256" key="2">
    <source>
        <dbReference type="ARBA" id="ARBA00022475"/>
    </source>
</evidence>
<feature type="transmembrane region" description="Helical" evidence="6">
    <location>
        <begin position="151"/>
        <end position="174"/>
    </location>
</feature>
<dbReference type="InterPro" id="IPR022791">
    <property type="entry name" value="L-PG_synthase/AglD"/>
</dbReference>
<organism evidence="7 8">
    <name type="scientific">Tissierella praeacuta DSM 18095</name>
    <dbReference type="NCBI Taxonomy" id="1123404"/>
    <lineage>
        <taxon>Bacteria</taxon>
        <taxon>Bacillati</taxon>
        <taxon>Bacillota</taxon>
        <taxon>Tissierellia</taxon>
        <taxon>Tissierellales</taxon>
        <taxon>Tissierellaceae</taxon>
        <taxon>Tissierella</taxon>
    </lineage>
</organism>
<dbReference type="EC" id="2.3.2.3" evidence="6"/>
<feature type="transmembrane region" description="Helical" evidence="6">
    <location>
        <begin position="230"/>
        <end position="252"/>
    </location>
</feature>
<proteinExistence type="inferred from homology"/>
<feature type="transmembrane region" description="Helical" evidence="6">
    <location>
        <begin position="122"/>
        <end position="139"/>
    </location>
</feature>
<dbReference type="STRING" id="1123404.SAMN02745784_00852"/>
<dbReference type="GO" id="GO:0050071">
    <property type="term" value="F:phosphatidylglycerol lysyltransferase activity"/>
    <property type="evidence" value="ECO:0007669"/>
    <property type="project" value="UniProtKB-EC"/>
</dbReference>
<dbReference type="PANTHER" id="PTHR37693">
    <property type="entry name" value="PHOSPHATIDYLGLYCEROL LYSYLTRANSFERASE"/>
    <property type="match status" value="1"/>
</dbReference>
<accession>A0A1M4TU22</accession>
<comment type="similarity">
    <text evidence="6">Belongs to the LPG synthase family.</text>
</comment>
<evidence type="ECO:0000256" key="5">
    <source>
        <dbReference type="ARBA" id="ARBA00023136"/>
    </source>
</evidence>
<evidence type="ECO:0000256" key="6">
    <source>
        <dbReference type="RuleBase" id="RU363042"/>
    </source>
</evidence>
<dbReference type="AlphaFoldDB" id="A0A1M4TU22"/>
<reference evidence="8" key="1">
    <citation type="submission" date="2016-11" db="EMBL/GenBank/DDBJ databases">
        <authorList>
            <person name="Varghese N."/>
            <person name="Submissions S."/>
        </authorList>
    </citation>
    <scope>NUCLEOTIDE SEQUENCE [LARGE SCALE GENOMIC DNA]</scope>
    <source>
        <strain evidence="8">DSM 18095</strain>
    </source>
</reference>
<evidence type="ECO:0000313" key="7">
    <source>
        <dbReference type="EMBL" id="SHE47894.1"/>
    </source>
</evidence>
<keyword evidence="2" id="KW-1003">Cell membrane</keyword>
<comment type="subcellular location">
    <subcellularLocation>
        <location evidence="1 6">Cell membrane</location>
        <topology evidence="1 6">Multi-pass membrane protein</topology>
    </subcellularLocation>
</comment>
<keyword evidence="8" id="KW-1185">Reference proteome</keyword>
<evidence type="ECO:0000256" key="3">
    <source>
        <dbReference type="ARBA" id="ARBA00022692"/>
    </source>
</evidence>
<feature type="transmembrane region" description="Helical" evidence="6">
    <location>
        <begin position="288"/>
        <end position="308"/>
    </location>
</feature>
<keyword evidence="6" id="KW-0808">Transferase</keyword>
<dbReference type="EMBL" id="FQTY01000002">
    <property type="protein sequence ID" value="SHE47894.1"/>
    <property type="molecule type" value="Genomic_DNA"/>
</dbReference>